<evidence type="ECO:0000256" key="1">
    <source>
        <dbReference type="ARBA" id="ARBA00004613"/>
    </source>
</evidence>
<comment type="subcellular location">
    <subcellularLocation>
        <location evidence="1">Secreted</location>
    </subcellularLocation>
</comment>
<keyword evidence="3 5" id="KW-0732">Signal</keyword>
<keyword evidence="8" id="KW-1185">Reference proteome</keyword>
<reference evidence="7 8" key="1">
    <citation type="submission" date="2024-05" db="EMBL/GenBank/DDBJ databases">
        <title>Genetic variation in Jamaican populations of the coffee berry borer (Hypothenemus hampei).</title>
        <authorList>
            <person name="Errbii M."/>
            <person name="Myrie A."/>
        </authorList>
    </citation>
    <scope>NUCLEOTIDE SEQUENCE [LARGE SCALE GENOMIC DNA]</scope>
    <source>
        <strain evidence="7">JA-Hopewell-2020-01-JO</strain>
        <tissue evidence="7">Whole body</tissue>
    </source>
</reference>
<sequence>MNPKFGLPFVLFVTINFLLNGSAEAGVVKRSVRMVREIYPPDVETDKNGNPSIQVCIVGDVVYGAEETVPAEQSCLKCRCQPPGVQCETVQCTKKPGCKAIHRPNKCCPDYQCECEHNGKIYANGEKLETHPGGECKVCYCRGGEIQCAEVSCYLRNDCEGKRVPGTCCPKYDHCPPIDTVSERTTLRPLTEAINSTKTGLGTIFNNNSEENNKVPDTSDLATGPPIIQEEVHLKEEPLLHKITIQEIIPERKEIPITAPPKIFVSEPQGTLVIEEALPTNDNNDLQVDSEPESSEVSQVFQHPPPVLRIGDKLLFLKQDTLVSEKDTTTPDSVITLIGAEGLQRGGFEDSLEVHEANASKTEEAINDLELKSEETSHILSLVKRKKVLSTTTMATTTQKEEILSTSSPEISDETTTLVEILVTSTESPKTSVAGGDLKELEQNPSYPPIPDVMPVAGEPLQKLQSVEPSTTTTISVEDTTSIIEISTQTESPVTIEEGKMILLPEVLDAINKTEPNQTHAEWLKQDTDSKPLTDFTAGTLPEELLKAKAPIDEDEETVSTTTEAPTTTRSVESVEIDSGEQTTPKVNLTNSITTPAALQEAKESFDMTNRKDSSLELGSIEVSDLSQESRTVPQEFEHINEKRAEPEMRNNSNGSMKDDVELIDILNIPKPTKIIKTETSTFEFLPTPEETKAIIKRSIRDDDDDDDVFKDLERELQVDSDQIPNKNVEEERREADEIFKELNAEIQSNGKKDLNKPKSKEQESIDNISNALAGIALRGQIPDANVFRLIGGLFGGQRGQ</sequence>
<feature type="compositionally biased region" description="Polar residues" evidence="4">
    <location>
        <begin position="580"/>
        <end position="589"/>
    </location>
</feature>
<feature type="chain" id="PRO_5044767224" description="VWFC domain-containing protein" evidence="5">
    <location>
        <begin position="26"/>
        <end position="801"/>
    </location>
</feature>
<protein>
    <recommendedName>
        <fullName evidence="6">VWFC domain-containing protein</fullName>
    </recommendedName>
</protein>
<feature type="region of interest" description="Disordered" evidence="4">
    <location>
        <begin position="553"/>
        <end position="589"/>
    </location>
</feature>
<evidence type="ECO:0000256" key="4">
    <source>
        <dbReference type="SAM" id="MobiDB-lite"/>
    </source>
</evidence>
<evidence type="ECO:0000259" key="6">
    <source>
        <dbReference type="PROSITE" id="PS50184"/>
    </source>
</evidence>
<dbReference type="PANTHER" id="PTHR46698:SF4">
    <property type="entry name" value="CROSSVEINLESS 2"/>
    <property type="match status" value="1"/>
</dbReference>
<comment type="caution">
    <text evidence="7">The sequence shown here is derived from an EMBL/GenBank/DDBJ whole genome shotgun (WGS) entry which is preliminary data.</text>
</comment>
<accession>A0ABD1E8S2</accession>
<dbReference type="EMBL" id="JBDJPC010000009">
    <property type="protein sequence ID" value="KAL1490963.1"/>
    <property type="molecule type" value="Genomic_DNA"/>
</dbReference>
<dbReference type="PANTHER" id="PTHR46698">
    <property type="entry name" value="CROSSVEINLESS 2"/>
    <property type="match status" value="1"/>
</dbReference>
<evidence type="ECO:0000256" key="3">
    <source>
        <dbReference type="ARBA" id="ARBA00022729"/>
    </source>
</evidence>
<proteinExistence type="predicted"/>
<dbReference type="Proteomes" id="UP001566132">
    <property type="component" value="Unassembled WGS sequence"/>
</dbReference>
<feature type="compositionally biased region" description="Polar residues" evidence="4">
    <location>
        <begin position="201"/>
        <end position="210"/>
    </location>
</feature>
<dbReference type="Gene3D" id="2.10.70.10">
    <property type="entry name" value="Complement Module, domain 1"/>
    <property type="match status" value="1"/>
</dbReference>
<feature type="compositionally biased region" description="Low complexity" evidence="4">
    <location>
        <begin position="559"/>
        <end position="572"/>
    </location>
</feature>
<dbReference type="AlphaFoldDB" id="A0ABD1E8S2"/>
<dbReference type="GO" id="GO:0005576">
    <property type="term" value="C:extracellular region"/>
    <property type="evidence" value="ECO:0007669"/>
    <property type="project" value="UniProtKB-SubCell"/>
</dbReference>
<organism evidence="7 8">
    <name type="scientific">Hypothenemus hampei</name>
    <name type="common">Coffee berry borer</name>
    <dbReference type="NCBI Taxonomy" id="57062"/>
    <lineage>
        <taxon>Eukaryota</taxon>
        <taxon>Metazoa</taxon>
        <taxon>Ecdysozoa</taxon>
        <taxon>Arthropoda</taxon>
        <taxon>Hexapoda</taxon>
        <taxon>Insecta</taxon>
        <taxon>Pterygota</taxon>
        <taxon>Neoptera</taxon>
        <taxon>Endopterygota</taxon>
        <taxon>Coleoptera</taxon>
        <taxon>Polyphaga</taxon>
        <taxon>Cucujiformia</taxon>
        <taxon>Curculionidae</taxon>
        <taxon>Scolytinae</taxon>
        <taxon>Hypothenemus</taxon>
    </lineage>
</organism>
<dbReference type="InterPro" id="IPR001007">
    <property type="entry name" value="VWF_dom"/>
</dbReference>
<dbReference type="SMART" id="SM00214">
    <property type="entry name" value="VWC"/>
    <property type="match status" value="2"/>
</dbReference>
<keyword evidence="2" id="KW-0964">Secreted</keyword>
<feature type="region of interest" description="Disordered" evidence="4">
    <location>
        <begin position="201"/>
        <end position="220"/>
    </location>
</feature>
<evidence type="ECO:0000256" key="5">
    <source>
        <dbReference type="SAM" id="SignalP"/>
    </source>
</evidence>
<evidence type="ECO:0000313" key="7">
    <source>
        <dbReference type="EMBL" id="KAL1490963.1"/>
    </source>
</evidence>
<feature type="region of interest" description="Disordered" evidence="4">
    <location>
        <begin position="429"/>
        <end position="449"/>
    </location>
</feature>
<evidence type="ECO:0000313" key="8">
    <source>
        <dbReference type="Proteomes" id="UP001566132"/>
    </source>
</evidence>
<feature type="signal peptide" evidence="5">
    <location>
        <begin position="1"/>
        <end position="25"/>
    </location>
</feature>
<name>A0ABD1E8S2_HYPHA</name>
<feature type="domain" description="VWFC" evidence="6">
    <location>
        <begin position="115"/>
        <end position="176"/>
    </location>
</feature>
<gene>
    <name evidence="7" type="ORF">ABEB36_011632</name>
</gene>
<dbReference type="InterPro" id="IPR052424">
    <property type="entry name" value="Kielin_Chordin-BMP_Reg"/>
</dbReference>
<dbReference type="SUPFAM" id="SSF57603">
    <property type="entry name" value="FnI-like domain"/>
    <property type="match status" value="2"/>
</dbReference>
<evidence type="ECO:0000256" key="2">
    <source>
        <dbReference type="ARBA" id="ARBA00022525"/>
    </source>
</evidence>
<dbReference type="PROSITE" id="PS50184">
    <property type="entry name" value="VWFC_2"/>
    <property type="match status" value="1"/>
</dbReference>